<protein>
    <submittedName>
        <fullName evidence="1">Uncharacterized protein</fullName>
    </submittedName>
</protein>
<evidence type="ECO:0000313" key="2">
    <source>
        <dbReference type="Proteomes" id="UP000027665"/>
    </source>
</evidence>
<keyword evidence="2" id="KW-1185">Reference proteome</keyword>
<dbReference type="EMBL" id="JMKI01000060">
    <property type="protein sequence ID" value="KEJ91136.1"/>
    <property type="molecule type" value="Genomic_DNA"/>
</dbReference>
<dbReference type="Proteomes" id="UP000027665">
    <property type="component" value="Unassembled WGS sequence"/>
</dbReference>
<reference evidence="1 2" key="1">
    <citation type="submission" date="2014-04" db="EMBL/GenBank/DDBJ databases">
        <title>Draft Genome Sequence of Synergistes jonesii.</title>
        <authorList>
            <person name="Coil D.A."/>
            <person name="Eisen J.A."/>
            <person name="Holland-Moritz H.E."/>
        </authorList>
    </citation>
    <scope>NUCLEOTIDE SEQUENCE [LARGE SCALE GENOMIC DNA]</scope>
    <source>
        <strain evidence="1 2">78-1</strain>
    </source>
</reference>
<dbReference type="GeneID" id="90984736"/>
<dbReference type="RefSeq" id="WP_037978738.1">
    <property type="nucleotide sequence ID" value="NZ_JMKI01000060.1"/>
</dbReference>
<accession>A0A073INS6</accession>
<dbReference type="eggNOG" id="ENOG5033J40">
    <property type="taxonomic scope" value="Bacteria"/>
</dbReference>
<gene>
    <name evidence="1" type="ORF">EH55_13245</name>
</gene>
<name>A0A073INS6_9BACT</name>
<organism evidence="1 2">
    <name type="scientific">Synergistes jonesii</name>
    <dbReference type="NCBI Taxonomy" id="2754"/>
    <lineage>
        <taxon>Bacteria</taxon>
        <taxon>Thermotogati</taxon>
        <taxon>Synergistota</taxon>
        <taxon>Synergistia</taxon>
        <taxon>Synergistales</taxon>
        <taxon>Synergistaceae</taxon>
        <taxon>Synergistes</taxon>
    </lineage>
</organism>
<proteinExistence type="predicted"/>
<comment type="caution">
    <text evidence="1">The sequence shown here is derived from an EMBL/GenBank/DDBJ whole genome shotgun (WGS) entry which is preliminary data.</text>
</comment>
<sequence length="117" mass="13803">MAWAEPVAYGELALKPREFERLQPHEYYALCDGYEYRQRRRRVEVGNEIFVYSYFVAHLLNISGKYLKKNISPKELCKPLLDAMSGGEKRSVQDRKQDEEYLRRIFDLPPEGVKEDG</sequence>
<evidence type="ECO:0000313" key="1">
    <source>
        <dbReference type="EMBL" id="KEJ91136.1"/>
    </source>
</evidence>
<dbReference type="STRING" id="2754.EH55_13245"/>
<dbReference type="AlphaFoldDB" id="A0A073INS6"/>